<dbReference type="FunFam" id="3.40.50.300:FF:000127">
    <property type="entry name" value="Ribose import ATP-binding protein RbsA"/>
    <property type="match status" value="1"/>
</dbReference>
<dbReference type="SMART" id="SM00382">
    <property type="entry name" value="AAA"/>
    <property type="match status" value="1"/>
</dbReference>
<name>A0A174HQR8_9FIRM</name>
<dbReference type="SUPFAM" id="SSF52540">
    <property type="entry name" value="P-loop containing nucleoside triphosphate hydrolases"/>
    <property type="match status" value="2"/>
</dbReference>
<evidence type="ECO:0000256" key="6">
    <source>
        <dbReference type="ARBA" id="ARBA00022840"/>
    </source>
</evidence>
<dbReference type="InterPro" id="IPR003593">
    <property type="entry name" value="AAA+_ATPase"/>
</dbReference>
<evidence type="ECO:0000313" key="10">
    <source>
        <dbReference type="EMBL" id="CUO75647.1"/>
    </source>
</evidence>
<keyword evidence="2" id="KW-0813">Transport</keyword>
<feature type="domain" description="ABC transporter" evidence="9">
    <location>
        <begin position="267"/>
        <end position="515"/>
    </location>
</feature>
<keyword evidence="10" id="KW-0378">Hydrolase</keyword>
<keyword evidence="7" id="KW-1278">Translocase</keyword>
<dbReference type="CDD" id="cd03216">
    <property type="entry name" value="ABC_Carb_Monos_I"/>
    <property type="match status" value="1"/>
</dbReference>
<feature type="domain" description="ABC transporter" evidence="9">
    <location>
        <begin position="6"/>
        <end position="242"/>
    </location>
</feature>
<dbReference type="PROSITE" id="PS50893">
    <property type="entry name" value="ABC_TRANSPORTER_2"/>
    <property type="match status" value="2"/>
</dbReference>
<gene>
    <name evidence="10" type="primary">araG</name>
    <name evidence="10" type="ORF">ERS852407_03848</name>
</gene>
<dbReference type="CDD" id="cd03215">
    <property type="entry name" value="ABC_Carb_Monos_II"/>
    <property type="match status" value="1"/>
</dbReference>
<dbReference type="Proteomes" id="UP000095651">
    <property type="component" value="Unassembled WGS sequence"/>
</dbReference>
<organism evidence="10 11">
    <name type="scientific">Hungatella hathewayi</name>
    <dbReference type="NCBI Taxonomy" id="154046"/>
    <lineage>
        <taxon>Bacteria</taxon>
        <taxon>Bacillati</taxon>
        <taxon>Bacillota</taxon>
        <taxon>Clostridia</taxon>
        <taxon>Lachnospirales</taxon>
        <taxon>Lachnospiraceae</taxon>
        <taxon>Hungatella</taxon>
    </lineage>
</organism>
<dbReference type="AlphaFoldDB" id="A0A174HQR8"/>
<keyword evidence="4" id="KW-0677">Repeat</keyword>
<dbReference type="PANTHER" id="PTHR43790:SF4">
    <property type="entry name" value="GUANOSINE IMPORT ATP-BINDING PROTEIN NUPO"/>
    <property type="match status" value="1"/>
</dbReference>
<evidence type="ECO:0000256" key="4">
    <source>
        <dbReference type="ARBA" id="ARBA00022737"/>
    </source>
</evidence>
<dbReference type="RefSeq" id="WP_055657649.1">
    <property type="nucleotide sequence ID" value="NZ_CABIXC010000011.1"/>
</dbReference>
<evidence type="ECO:0000256" key="7">
    <source>
        <dbReference type="ARBA" id="ARBA00022967"/>
    </source>
</evidence>
<proteinExistence type="predicted"/>
<evidence type="ECO:0000256" key="1">
    <source>
        <dbReference type="ARBA" id="ARBA00004202"/>
    </source>
</evidence>
<evidence type="ECO:0000256" key="8">
    <source>
        <dbReference type="ARBA" id="ARBA00023136"/>
    </source>
</evidence>
<sequence length="531" mass="58789">MEQDVLRMEGITKIYGNGILANDNVDFYLRQGEIHALMGENGAGKSTLMKILFGMEKPTSGKIILNGTEVSIPNSASALSMGIGMVHQHFMLVPSLTVTENLILGNEPHKGALIDLRQAREKVRELSETYHFALDPDARVKDLSVGMKQQIEILKALYRGAKILILDEPTAVLTPQETEVLFKQLKSLRDNGHVLIFISHKIREVIEICDRVTIMRSGKSMGVYNIHGDALKGTKDITEEEISRLMVGRSAILELNKTPAEPKDIVLKVKGALSVDLERKVRVNHVNFTVRKGEILGVAGVEGNGQAELVSMITGMMPLDQGDVTIEDISIKEKTIRQIRTELLSYIPQDRLTYGVVSGTDIRNNLIPFLTERKEYRNGILMKTKALKKLADEVAKDYSVKCDSSEQYVGMLSGGNMQKVVAARELSDRTRKIPPLIVADQPSRGIDIGATTFIHRKLLELRDAGCGVLLISADLNEILELSDSVIVLYDGEISGYFPDTRKLTERELGQYMLGVKRQTEEEVGGVCHGAI</sequence>
<reference evidence="10 11" key="1">
    <citation type="submission" date="2015-09" db="EMBL/GenBank/DDBJ databases">
        <authorList>
            <consortium name="Pathogen Informatics"/>
        </authorList>
    </citation>
    <scope>NUCLEOTIDE SEQUENCE [LARGE SCALE GENOMIC DNA]</scope>
    <source>
        <strain evidence="10 11">2789STDY5608850</strain>
    </source>
</reference>
<dbReference type="Pfam" id="PF00005">
    <property type="entry name" value="ABC_tran"/>
    <property type="match status" value="2"/>
</dbReference>
<dbReference type="EMBL" id="CYZE01000011">
    <property type="protein sequence ID" value="CUO75647.1"/>
    <property type="molecule type" value="Genomic_DNA"/>
</dbReference>
<comment type="subcellular location">
    <subcellularLocation>
        <location evidence="1">Cell membrane</location>
        <topology evidence="1">Peripheral membrane protein</topology>
    </subcellularLocation>
</comment>
<keyword evidence="6" id="KW-0067">ATP-binding</keyword>
<dbReference type="Gene3D" id="3.40.50.300">
    <property type="entry name" value="P-loop containing nucleotide triphosphate hydrolases"/>
    <property type="match status" value="2"/>
</dbReference>
<dbReference type="GO" id="GO:0016887">
    <property type="term" value="F:ATP hydrolysis activity"/>
    <property type="evidence" value="ECO:0007669"/>
    <property type="project" value="InterPro"/>
</dbReference>
<keyword evidence="5" id="KW-0547">Nucleotide-binding</keyword>
<dbReference type="InterPro" id="IPR027417">
    <property type="entry name" value="P-loop_NTPase"/>
</dbReference>
<evidence type="ECO:0000256" key="5">
    <source>
        <dbReference type="ARBA" id="ARBA00022741"/>
    </source>
</evidence>
<dbReference type="InterPro" id="IPR003439">
    <property type="entry name" value="ABC_transporter-like_ATP-bd"/>
</dbReference>
<dbReference type="EC" id="3.6.3.17" evidence="10"/>
<evidence type="ECO:0000256" key="3">
    <source>
        <dbReference type="ARBA" id="ARBA00022475"/>
    </source>
</evidence>
<evidence type="ECO:0000256" key="2">
    <source>
        <dbReference type="ARBA" id="ARBA00022448"/>
    </source>
</evidence>
<dbReference type="GO" id="GO:0005886">
    <property type="term" value="C:plasma membrane"/>
    <property type="evidence" value="ECO:0007669"/>
    <property type="project" value="UniProtKB-SubCell"/>
</dbReference>
<protein>
    <submittedName>
        <fullName evidence="10">ABC transporter</fullName>
        <ecNumber evidence="10">3.6.3.17</ecNumber>
    </submittedName>
</protein>
<evidence type="ECO:0000313" key="11">
    <source>
        <dbReference type="Proteomes" id="UP000095651"/>
    </source>
</evidence>
<dbReference type="InterPro" id="IPR050107">
    <property type="entry name" value="ABC_carbohydrate_import_ATPase"/>
</dbReference>
<keyword evidence="8" id="KW-0472">Membrane</keyword>
<keyword evidence="3" id="KW-1003">Cell membrane</keyword>
<dbReference type="PANTHER" id="PTHR43790">
    <property type="entry name" value="CARBOHYDRATE TRANSPORT ATP-BINDING PROTEIN MG119-RELATED"/>
    <property type="match status" value="1"/>
</dbReference>
<accession>A0A174HQR8</accession>
<dbReference type="GO" id="GO:0005524">
    <property type="term" value="F:ATP binding"/>
    <property type="evidence" value="ECO:0007669"/>
    <property type="project" value="UniProtKB-KW"/>
</dbReference>
<evidence type="ECO:0000259" key="9">
    <source>
        <dbReference type="PROSITE" id="PS50893"/>
    </source>
</evidence>